<evidence type="ECO:0000313" key="2">
    <source>
        <dbReference type="Proteomes" id="UP000045706"/>
    </source>
</evidence>
<feature type="non-terminal residue" evidence="1">
    <location>
        <position position="127"/>
    </location>
</feature>
<feature type="non-terminal residue" evidence="1">
    <location>
        <position position="1"/>
    </location>
</feature>
<dbReference type="Gene3D" id="3.20.20.140">
    <property type="entry name" value="Metal-dependent hydrolases"/>
    <property type="match status" value="1"/>
</dbReference>
<dbReference type="InterPro" id="IPR011059">
    <property type="entry name" value="Metal-dep_hydrolase_composite"/>
</dbReference>
<name>A0A0G4NJC2_VERLO</name>
<organism evidence="1 2">
    <name type="scientific">Verticillium longisporum</name>
    <name type="common">Verticillium dahliae var. longisporum</name>
    <dbReference type="NCBI Taxonomy" id="100787"/>
    <lineage>
        <taxon>Eukaryota</taxon>
        <taxon>Fungi</taxon>
        <taxon>Dikarya</taxon>
        <taxon>Ascomycota</taxon>
        <taxon>Pezizomycotina</taxon>
        <taxon>Sordariomycetes</taxon>
        <taxon>Hypocreomycetidae</taxon>
        <taxon>Glomerellales</taxon>
        <taxon>Plectosphaerellaceae</taxon>
        <taxon>Verticillium</taxon>
    </lineage>
</organism>
<dbReference type="Gene3D" id="2.30.40.10">
    <property type="entry name" value="Urease, subunit C, domain 1"/>
    <property type="match status" value="1"/>
</dbReference>
<accession>A0A0G4NJC2</accession>
<evidence type="ECO:0008006" key="3">
    <source>
        <dbReference type="Google" id="ProtNLM"/>
    </source>
</evidence>
<sequence>SDSGTTLFKGTVLTSAGALPNARLLVSNGRISYVGRQCGFKADESDATVIECVGSVISPGFINTHEHIEYATVTPLKDIGERADHRHDWRRGLRGHTIRPAPVNGSAVEATAWGELRHLFSGTTSIV</sequence>
<dbReference type="AlphaFoldDB" id="A0A0G4NJC2"/>
<reference evidence="2" key="1">
    <citation type="submission" date="2015-05" db="EMBL/GenBank/DDBJ databases">
        <authorList>
            <person name="Fogelqvist Johan"/>
        </authorList>
    </citation>
    <scope>NUCLEOTIDE SEQUENCE [LARGE SCALE GENOMIC DNA]</scope>
</reference>
<dbReference type="GO" id="GO:0016810">
    <property type="term" value="F:hydrolase activity, acting on carbon-nitrogen (but not peptide) bonds"/>
    <property type="evidence" value="ECO:0007669"/>
    <property type="project" value="InterPro"/>
</dbReference>
<dbReference type="Proteomes" id="UP000045706">
    <property type="component" value="Unassembled WGS sequence"/>
</dbReference>
<dbReference type="SUPFAM" id="SSF51338">
    <property type="entry name" value="Composite domain of metallo-dependent hydrolases"/>
    <property type="match status" value="1"/>
</dbReference>
<proteinExistence type="predicted"/>
<protein>
    <recommendedName>
        <fullName evidence="3">Amidohydrolase-related domain-containing protein</fullName>
    </recommendedName>
</protein>
<gene>
    <name evidence="1" type="ORF">BN1723_020059</name>
</gene>
<dbReference type="EMBL" id="CVQI01035816">
    <property type="protein sequence ID" value="CRK46545.1"/>
    <property type="molecule type" value="Genomic_DNA"/>
</dbReference>
<evidence type="ECO:0000313" key="1">
    <source>
        <dbReference type="EMBL" id="CRK46545.1"/>
    </source>
</evidence>